<dbReference type="InterPro" id="IPR009288">
    <property type="entry name" value="AIG2-like_dom"/>
</dbReference>
<dbReference type="Proteomes" id="UP001319883">
    <property type="component" value="Unassembled WGS sequence"/>
</dbReference>
<evidence type="ECO:0000313" key="3">
    <source>
        <dbReference type="Proteomes" id="UP001319883"/>
    </source>
</evidence>
<proteinExistence type="predicted"/>
<reference evidence="2 3" key="1">
    <citation type="submission" date="2021-05" db="EMBL/GenBank/DDBJ databases">
        <title>Petroleum and Energy Research Collection (APPE): ex situ preservation of microbial diversity associated with the oil industry and exploitation of its biotechnological potential.</title>
        <authorList>
            <person name="Paixao C.T.M."/>
            <person name="Gomes M.B."/>
            <person name="Oliveira V.M."/>
        </authorList>
    </citation>
    <scope>NUCLEOTIDE SEQUENCE [LARGE SCALE GENOMIC DNA]</scope>
    <source>
        <strain evidence="2 3">LIT2</strain>
    </source>
</reference>
<protein>
    <submittedName>
        <fullName evidence="2">Gamma-glutamylcyclotransferase</fullName>
    </submittedName>
</protein>
<dbReference type="CDD" id="cd06661">
    <property type="entry name" value="GGCT_like"/>
    <property type="match status" value="1"/>
</dbReference>
<dbReference type="Gene3D" id="3.10.490.10">
    <property type="entry name" value="Gamma-glutamyl cyclotransferase-like"/>
    <property type="match status" value="1"/>
</dbReference>
<dbReference type="EMBL" id="JAGXFD010000001">
    <property type="protein sequence ID" value="MBZ9568469.1"/>
    <property type="molecule type" value="Genomic_DNA"/>
</dbReference>
<evidence type="ECO:0000313" key="2">
    <source>
        <dbReference type="EMBL" id="MBZ9568469.1"/>
    </source>
</evidence>
<sequence>MTAGYAWYTFASPWGYARPAGMAAIAPGEHRVFVYGTLRHGVVRWLVYGDWGDPASATLPGYVRDELDIVPQPGGRVPGALLRVDAGELARLDRYERLGVRYRRVRVTLADGRQAWVYDRLDPEE</sequence>
<dbReference type="InterPro" id="IPR013024">
    <property type="entry name" value="GGCT-like"/>
</dbReference>
<dbReference type="Pfam" id="PF06094">
    <property type="entry name" value="GGACT"/>
    <property type="match status" value="1"/>
</dbReference>
<dbReference type="SUPFAM" id="SSF110857">
    <property type="entry name" value="Gamma-glutamyl cyclotransferase-like"/>
    <property type="match status" value="1"/>
</dbReference>
<accession>A0ABS7X234</accession>
<name>A0ABS7X234_9GAMM</name>
<organism evidence="2 3">
    <name type="scientific">Modicisalibacter tunisiensis</name>
    <dbReference type="NCBI Taxonomy" id="390637"/>
    <lineage>
        <taxon>Bacteria</taxon>
        <taxon>Pseudomonadati</taxon>
        <taxon>Pseudomonadota</taxon>
        <taxon>Gammaproteobacteria</taxon>
        <taxon>Oceanospirillales</taxon>
        <taxon>Halomonadaceae</taxon>
        <taxon>Modicisalibacter</taxon>
    </lineage>
</organism>
<feature type="domain" description="Gamma-glutamylcyclotransferase AIG2-like" evidence="1">
    <location>
        <begin position="32"/>
        <end position="118"/>
    </location>
</feature>
<evidence type="ECO:0000259" key="1">
    <source>
        <dbReference type="Pfam" id="PF06094"/>
    </source>
</evidence>
<comment type="caution">
    <text evidence="2">The sequence shown here is derived from an EMBL/GenBank/DDBJ whole genome shotgun (WGS) entry which is preliminary data.</text>
</comment>
<dbReference type="InterPro" id="IPR036568">
    <property type="entry name" value="GGCT-like_sf"/>
</dbReference>
<keyword evidence="3" id="KW-1185">Reference proteome</keyword>
<gene>
    <name evidence="2" type="ORF">KGQ91_12390</name>
</gene>